<sequence>MVLRVERTLSPLVCAVYVTLSPLRSSVQVMLVLPATWMGRLQSPTRRTRVSSPLTAPSVRFTFRSRMPRPVFLILKL</sequence>
<proteinExistence type="predicted"/>
<dbReference type="EMBL" id="GIFC01001742">
    <property type="protein sequence ID" value="MXU83825.1"/>
    <property type="molecule type" value="Transcribed_RNA"/>
</dbReference>
<reference evidence="1" key="1">
    <citation type="submission" date="2019-12" db="EMBL/GenBank/DDBJ databases">
        <title>An insight into the sialome of adult female Ixodes ricinus ticks feeding for 6 days.</title>
        <authorList>
            <person name="Perner J."/>
            <person name="Ribeiro J.M.C."/>
        </authorList>
    </citation>
    <scope>NUCLEOTIDE SEQUENCE</scope>
    <source>
        <strain evidence="1">Semi-engorged</strain>
        <tissue evidence="1">Salivary glands</tissue>
    </source>
</reference>
<organism evidence="1">
    <name type="scientific">Ixodes ricinus</name>
    <name type="common">Common tick</name>
    <name type="synonym">Acarus ricinus</name>
    <dbReference type="NCBI Taxonomy" id="34613"/>
    <lineage>
        <taxon>Eukaryota</taxon>
        <taxon>Metazoa</taxon>
        <taxon>Ecdysozoa</taxon>
        <taxon>Arthropoda</taxon>
        <taxon>Chelicerata</taxon>
        <taxon>Arachnida</taxon>
        <taxon>Acari</taxon>
        <taxon>Parasitiformes</taxon>
        <taxon>Ixodida</taxon>
        <taxon>Ixodoidea</taxon>
        <taxon>Ixodidae</taxon>
        <taxon>Ixodinae</taxon>
        <taxon>Ixodes</taxon>
    </lineage>
</organism>
<name>A0A6B0U5K1_IXORI</name>
<dbReference type="AlphaFoldDB" id="A0A6B0U5K1"/>
<accession>A0A6B0U5K1</accession>
<evidence type="ECO:0000313" key="1">
    <source>
        <dbReference type="EMBL" id="MXU83825.1"/>
    </source>
</evidence>
<protein>
    <submittedName>
        <fullName evidence="1">Uncharacterized protein</fullName>
    </submittedName>
</protein>